<dbReference type="Pfam" id="PF12704">
    <property type="entry name" value="MacB_PCD"/>
    <property type="match status" value="2"/>
</dbReference>
<feature type="transmembrane region" description="Helical" evidence="6">
    <location>
        <begin position="659"/>
        <end position="683"/>
    </location>
</feature>
<dbReference type="PANTHER" id="PTHR30572:SF18">
    <property type="entry name" value="ABC-TYPE MACROLIDE FAMILY EXPORT SYSTEM PERMEASE COMPONENT 2"/>
    <property type="match status" value="1"/>
</dbReference>
<evidence type="ECO:0000256" key="1">
    <source>
        <dbReference type="ARBA" id="ARBA00004651"/>
    </source>
</evidence>
<feature type="domain" description="MacB-like periplasmic core" evidence="8">
    <location>
        <begin position="426"/>
        <end position="625"/>
    </location>
</feature>
<accession>A0A3E1NCP5</accession>
<dbReference type="OrthoDB" id="5933722at2"/>
<feature type="transmembrane region" description="Helical" evidence="6">
    <location>
        <begin position="324"/>
        <end position="351"/>
    </location>
</feature>
<sequence>MLRNYLKTAWRGILKNRMASVINVCGLALGLATAVIILLWLRDLVSYDNFHTNKDNIYKIMTMHKEHGELYSGDVVPGQLAGVLRAEVPEVQYATRETFADNHLLQSGDKTFYEQGLYADPDYFKMLTFPALEGNPAEAMKDAGSIVLTEQAAMRLFGTPHAIGKTLVHNQQHQLKVAAILKNIPANSSRQFDVVLPFVIFEQDNKNWLYKWDDNRLMTWVQTKPGTDNAAFNNKINKIFIQKTADTTGSIFAYPFTRLWLHGDFRNGKPSGGRITVVQLMSAIGLFVLLIACINFMNLSTARSERRSREVGVRKVLGAARKQVIFQFLSEALLMTLLALALSILLAWMSIPFINKIAGKQLVFNLGDIQTWLLLLGIALFTAVVAGSYPAFFLSSFKPVLVLKGLTGGAKGSGRLRKVLVTFQFVISIFLIISTIVLYKQVAYSEARPIGYNQQNLLVIPARGNMLSRAELLQNALSQISGVTQVSSGSDNLVNFNGAVSSIEWAGKKPGDDFSVSVTSVSYNWINTTGLTLIEGRDFSKAYGSDTANCIINEALAKRMGLSKPYVGVKIGTQTVIGVVKDFLYNNPFNAPRPMMASLSKAGLSNILVRIQNDEHWQTTLNKIEHTVKNIEPAFPFFFYFADAEFQKRFTGIRSTGQFANAMGCMAILISCLGLFGLSAFIAERRTKEIGIRKVLGAGSVRVWYTLSREFLQPVLIAFLIAAPLAGLAMEQLLRMVEYRIFLQWWMFALAGVIAVVIALATVSYQGIKAALSNPVKALRTE</sequence>
<feature type="domain" description="MacB-like periplasmic core" evidence="8">
    <location>
        <begin position="20"/>
        <end position="238"/>
    </location>
</feature>
<keyword evidence="3 6" id="KW-0812">Transmembrane</keyword>
<organism evidence="9 10">
    <name type="scientific">Deminuibacter soli</name>
    <dbReference type="NCBI Taxonomy" id="2291815"/>
    <lineage>
        <taxon>Bacteria</taxon>
        <taxon>Pseudomonadati</taxon>
        <taxon>Bacteroidota</taxon>
        <taxon>Chitinophagia</taxon>
        <taxon>Chitinophagales</taxon>
        <taxon>Chitinophagaceae</taxon>
        <taxon>Deminuibacter</taxon>
    </lineage>
</organism>
<comment type="subcellular location">
    <subcellularLocation>
        <location evidence="1">Cell membrane</location>
        <topology evidence="1">Multi-pass membrane protein</topology>
    </subcellularLocation>
</comment>
<feature type="transmembrane region" description="Helical" evidence="6">
    <location>
        <begin position="21"/>
        <end position="41"/>
    </location>
</feature>
<feature type="transmembrane region" description="Helical" evidence="6">
    <location>
        <begin position="277"/>
        <end position="299"/>
    </location>
</feature>
<dbReference type="Proteomes" id="UP000261284">
    <property type="component" value="Unassembled WGS sequence"/>
</dbReference>
<evidence type="ECO:0000256" key="4">
    <source>
        <dbReference type="ARBA" id="ARBA00022989"/>
    </source>
</evidence>
<feature type="transmembrane region" description="Helical" evidence="6">
    <location>
        <begin position="742"/>
        <end position="763"/>
    </location>
</feature>
<name>A0A3E1NCP5_9BACT</name>
<feature type="transmembrane region" description="Helical" evidence="6">
    <location>
        <begin position="711"/>
        <end position="730"/>
    </location>
</feature>
<keyword evidence="4 6" id="KW-1133">Transmembrane helix</keyword>
<dbReference type="RefSeq" id="WP_116849788.1">
    <property type="nucleotide sequence ID" value="NZ_QTJU01000016.1"/>
</dbReference>
<gene>
    <name evidence="9" type="ORF">DXN05_23660</name>
</gene>
<dbReference type="InterPro" id="IPR025857">
    <property type="entry name" value="MacB_PCD"/>
</dbReference>
<feature type="domain" description="ABC3 transporter permease C-terminal" evidence="7">
    <location>
        <begin position="283"/>
        <end position="396"/>
    </location>
</feature>
<feature type="transmembrane region" description="Helical" evidence="6">
    <location>
        <begin position="419"/>
        <end position="439"/>
    </location>
</feature>
<comment type="caution">
    <text evidence="9">The sequence shown here is derived from an EMBL/GenBank/DDBJ whole genome shotgun (WGS) entry which is preliminary data.</text>
</comment>
<dbReference type="InterPro" id="IPR003838">
    <property type="entry name" value="ABC3_permease_C"/>
</dbReference>
<dbReference type="EMBL" id="QTJU01000016">
    <property type="protein sequence ID" value="RFM25710.1"/>
    <property type="molecule type" value="Genomic_DNA"/>
</dbReference>
<dbReference type="AlphaFoldDB" id="A0A3E1NCP5"/>
<feature type="domain" description="ABC3 transporter permease C-terminal" evidence="7">
    <location>
        <begin position="662"/>
        <end position="771"/>
    </location>
</feature>
<keyword evidence="5 6" id="KW-0472">Membrane</keyword>
<dbReference type="GO" id="GO:0022857">
    <property type="term" value="F:transmembrane transporter activity"/>
    <property type="evidence" value="ECO:0007669"/>
    <property type="project" value="TreeGrafter"/>
</dbReference>
<evidence type="ECO:0000256" key="3">
    <source>
        <dbReference type="ARBA" id="ARBA00022692"/>
    </source>
</evidence>
<feature type="transmembrane region" description="Helical" evidence="6">
    <location>
        <begin position="371"/>
        <end position="394"/>
    </location>
</feature>
<keyword evidence="2" id="KW-1003">Cell membrane</keyword>
<evidence type="ECO:0000313" key="9">
    <source>
        <dbReference type="EMBL" id="RFM25710.1"/>
    </source>
</evidence>
<dbReference type="PANTHER" id="PTHR30572">
    <property type="entry name" value="MEMBRANE COMPONENT OF TRANSPORTER-RELATED"/>
    <property type="match status" value="1"/>
</dbReference>
<evidence type="ECO:0000259" key="7">
    <source>
        <dbReference type="Pfam" id="PF02687"/>
    </source>
</evidence>
<evidence type="ECO:0000256" key="2">
    <source>
        <dbReference type="ARBA" id="ARBA00022475"/>
    </source>
</evidence>
<dbReference type="InterPro" id="IPR050250">
    <property type="entry name" value="Macrolide_Exporter_MacB"/>
</dbReference>
<reference evidence="9 10" key="1">
    <citation type="submission" date="2018-08" db="EMBL/GenBank/DDBJ databases">
        <title>Chitinophagaceae sp. K23C18032701, a novel bacterium isolated from forest soil.</title>
        <authorList>
            <person name="Wang C."/>
        </authorList>
    </citation>
    <scope>NUCLEOTIDE SEQUENCE [LARGE SCALE GENOMIC DNA]</scope>
    <source>
        <strain evidence="9 10">K23C18032701</strain>
    </source>
</reference>
<dbReference type="Pfam" id="PF02687">
    <property type="entry name" value="FtsX"/>
    <property type="match status" value="2"/>
</dbReference>
<keyword evidence="10" id="KW-1185">Reference proteome</keyword>
<dbReference type="GO" id="GO:0005886">
    <property type="term" value="C:plasma membrane"/>
    <property type="evidence" value="ECO:0007669"/>
    <property type="project" value="UniProtKB-SubCell"/>
</dbReference>
<evidence type="ECO:0000313" key="10">
    <source>
        <dbReference type="Proteomes" id="UP000261284"/>
    </source>
</evidence>
<evidence type="ECO:0000256" key="6">
    <source>
        <dbReference type="SAM" id="Phobius"/>
    </source>
</evidence>
<evidence type="ECO:0000259" key="8">
    <source>
        <dbReference type="Pfam" id="PF12704"/>
    </source>
</evidence>
<proteinExistence type="predicted"/>
<protein>
    <submittedName>
        <fullName evidence="9">ABC transporter permease</fullName>
    </submittedName>
</protein>
<evidence type="ECO:0000256" key="5">
    <source>
        <dbReference type="ARBA" id="ARBA00023136"/>
    </source>
</evidence>